<sequence>MESLEIGDEYLPEYDVIPTVVVGLLHSGHSEIVCTAICGKGDLGEVRVNNGFDMRSRHNLARHLRMLADGLETFIGEDMTSEVNG</sequence>
<comment type="caution">
    <text evidence="1">The sequence shown here is derived from an EMBL/GenBank/DDBJ whole genome shotgun (WGS) entry which is preliminary data.</text>
</comment>
<dbReference type="RefSeq" id="WP_109056313.1">
    <property type="nucleotide sequence ID" value="NZ_QFFM01000003.1"/>
</dbReference>
<evidence type="ECO:0000313" key="1">
    <source>
        <dbReference type="EMBL" id="PWG66744.1"/>
    </source>
</evidence>
<evidence type="ECO:0000313" key="2">
    <source>
        <dbReference type="Proteomes" id="UP000245876"/>
    </source>
</evidence>
<dbReference type="EMBL" id="QFFM01000003">
    <property type="protein sequence ID" value="PWG66744.1"/>
    <property type="molecule type" value="Genomic_DNA"/>
</dbReference>
<dbReference type="AlphaFoldDB" id="A0A2U2NCI5"/>
<accession>A0A2U2NCI5</accession>
<organism evidence="1 2">
    <name type="scientific">Bifidobacterium callitrichidarum</name>
    <dbReference type="NCBI Taxonomy" id="2052941"/>
    <lineage>
        <taxon>Bacteria</taxon>
        <taxon>Bacillati</taxon>
        <taxon>Actinomycetota</taxon>
        <taxon>Actinomycetes</taxon>
        <taxon>Bifidobacteriales</taxon>
        <taxon>Bifidobacteriaceae</taxon>
        <taxon>Bifidobacterium</taxon>
    </lineage>
</organism>
<proteinExistence type="predicted"/>
<keyword evidence="2" id="KW-1185">Reference proteome</keyword>
<protein>
    <submittedName>
        <fullName evidence="1">Uncharacterized protein</fullName>
    </submittedName>
</protein>
<name>A0A2U2NCI5_9BIFI</name>
<dbReference type="Proteomes" id="UP000245876">
    <property type="component" value="Unassembled WGS sequence"/>
</dbReference>
<reference evidence="1 2" key="1">
    <citation type="journal article" date="2018" name="Int. J. Syst. Evol. Microbiol.">
        <title>Bifidobacterium callitrichidarum sp. nov. from the faeces of the emperor tamarin (Saguinus imperator).</title>
        <authorList>
            <person name="Modesto M."/>
            <person name="Michelini S."/>
            <person name="Sansosti M.C."/>
            <person name="De Filippo C."/>
            <person name="Cavalieri D."/>
            <person name="Qvirist L."/>
            <person name="Andlid T."/>
            <person name="Spiezio C."/>
            <person name="Sandri C."/>
            <person name="Pascarelli S."/>
            <person name="Sgorbati B."/>
            <person name="Mattarelli P."/>
        </authorList>
    </citation>
    <scope>NUCLEOTIDE SEQUENCE [LARGE SCALE GENOMIC DNA]</scope>
    <source>
        <strain evidence="1 2">TRI 5</strain>
    </source>
</reference>
<gene>
    <name evidence="1" type="ORF">DF196_02240</name>
</gene>